<dbReference type="Proteomes" id="UP001057402">
    <property type="component" value="Chromosome 2"/>
</dbReference>
<reference evidence="2" key="1">
    <citation type="journal article" date="2023" name="Front. Plant Sci.">
        <title>Chromosomal-level genome assembly of Melastoma candidum provides insights into trichome evolution.</title>
        <authorList>
            <person name="Zhong Y."/>
            <person name="Wu W."/>
            <person name="Sun C."/>
            <person name="Zou P."/>
            <person name="Liu Y."/>
            <person name="Dai S."/>
            <person name="Zhou R."/>
        </authorList>
    </citation>
    <scope>NUCLEOTIDE SEQUENCE [LARGE SCALE GENOMIC DNA]</scope>
</reference>
<proteinExistence type="predicted"/>
<evidence type="ECO:0000313" key="2">
    <source>
        <dbReference type="Proteomes" id="UP001057402"/>
    </source>
</evidence>
<evidence type="ECO:0000313" key="1">
    <source>
        <dbReference type="EMBL" id="KAI4386082.1"/>
    </source>
</evidence>
<gene>
    <name evidence="1" type="ORF">MLD38_004048</name>
</gene>
<sequence>MMANESKVIIISLSFASSHENSSRVPRFWRSFPAPVLCIQTRKQSSATDCEQLDSHDMFLHGWDEEEEDTGISPVSFSPGRLLL</sequence>
<comment type="caution">
    <text evidence="1">The sequence shown here is derived from an EMBL/GenBank/DDBJ whole genome shotgun (WGS) entry which is preliminary data.</text>
</comment>
<protein>
    <submittedName>
        <fullName evidence="1">Uncharacterized protein</fullName>
    </submittedName>
</protein>
<dbReference type="EMBL" id="CM042881">
    <property type="protein sequence ID" value="KAI4386082.1"/>
    <property type="molecule type" value="Genomic_DNA"/>
</dbReference>
<organism evidence="1 2">
    <name type="scientific">Melastoma candidum</name>
    <dbReference type="NCBI Taxonomy" id="119954"/>
    <lineage>
        <taxon>Eukaryota</taxon>
        <taxon>Viridiplantae</taxon>
        <taxon>Streptophyta</taxon>
        <taxon>Embryophyta</taxon>
        <taxon>Tracheophyta</taxon>
        <taxon>Spermatophyta</taxon>
        <taxon>Magnoliopsida</taxon>
        <taxon>eudicotyledons</taxon>
        <taxon>Gunneridae</taxon>
        <taxon>Pentapetalae</taxon>
        <taxon>rosids</taxon>
        <taxon>malvids</taxon>
        <taxon>Myrtales</taxon>
        <taxon>Melastomataceae</taxon>
        <taxon>Melastomatoideae</taxon>
        <taxon>Melastomateae</taxon>
        <taxon>Melastoma</taxon>
    </lineage>
</organism>
<name>A0ACB9S4D1_9MYRT</name>
<keyword evidence="2" id="KW-1185">Reference proteome</keyword>
<accession>A0ACB9S4D1</accession>